<sequence length="471" mass="52459">MHRQLPWVQVQPGGRHLWPAAVMRPQRLPWDLRRQLQHGALPRQFQGVCLQPRPQRLRSAPTVRFERLRGHLRRLLQHGPMSWEFPRLRLHARAVELRPTPKLRPERVRGPLRRPFQHGAVHKLLPRLRMQSRPGDLWPASVVRSQRMRRLLRCQLQRPRCRGNFRGCQCNPTPRTCGAPQSCSAGGCAGTFDPNSNVARCRNNYAGCVCVPSTGSCGTPLSCDLNGCAGTYDFNSNVARCRGNFAGCICLPTQNTCRPPQTCAAGGCEGTYDNRELGVATCKAAYRGCRVQSGAGLAGWVRHPQALRLWRLQRGGARVRRRPRHLPLRPLRGLRLCPDPGAAGRHVPHGGMHRPGRSDGSGHRLHGLPHGVLLPAAGAGRRLGVPLYLPGWSGIRGDDARQPRSPLQRRARRCAARWLRSVQWRCVLGVVLRVFLLESSLLVVWLPVLVAKTGSGVGRGGLFCYFVTPDQ</sequence>
<dbReference type="AlphaFoldDB" id="A0AAN6QIH2"/>
<protein>
    <submittedName>
        <fullName evidence="1">Uncharacterized protein</fullName>
    </submittedName>
</protein>
<keyword evidence="2" id="KW-1185">Reference proteome</keyword>
<dbReference type="RefSeq" id="XP_064667826.1">
    <property type="nucleotide sequence ID" value="XM_064809128.1"/>
</dbReference>
<evidence type="ECO:0000313" key="1">
    <source>
        <dbReference type="EMBL" id="KAK4110256.1"/>
    </source>
</evidence>
<reference evidence="1" key="2">
    <citation type="submission" date="2023-05" db="EMBL/GenBank/DDBJ databases">
        <authorList>
            <consortium name="Lawrence Berkeley National Laboratory"/>
            <person name="Steindorff A."/>
            <person name="Hensen N."/>
            <person name="Bonometti L."/>
            <person name="Westerberg I."/>
            <person name="Brannstrom I.O."/>
            <person name="Guillou S."/>
            <person name="Cros-Aarteil S."/>
            <person name="Calhoun S."/>
            <person name="Haridas S."/>
            <person name="Kuo A."/>
            <person name="Mondo S."/>
            <person name="Pangilinan J."/>
            <person name="Riley R."/>
            <person name="Labutti K."/>
            <person name="Andreopoulos B."/>
            <person name="Lipzen A."/>
            <person name="Chen C."/>
            <person name="Yanf M."/>
            <person name="Daum C."/>
            <person name="Ng V."/>
            <person name="Clum A."/>
            <person name="Ohm R."/>
            <person name="Martin F."/>
            <person name="Silar P."/>
            <person name="Natvig D."/>
            <person name="Lalanne C."/>
            <person name="Gautier V."/>
            <person name="Ament-Velasquez S.L."/>
            <person name="Kruys A."/>
            <person name="Hutchinson M.I."/>
            <person name="Powell A.J."/>
            <person name="Barry K."/>
            <person name="Miller A.N."/>
            <person name="Grigoriev I.V."/>
            <person name="Debuchy R."/>
            <person name="Gladieux P."/>
            <person name="Thoren M.H."/>
            <person name="Johannesson H."/>
        </authorList>
    </citation>
    <scope>NUCLEOTIDE SEQUENCE</scope>
    <source>
        <strain evidence="1">CBS 508.74</strain>
    </source>
</reference>
<gene>
    <name evidence="1" type="ORF">N656DRAFT_286029</name>
</gene>
<dbReference type="EMBL" id="MU853351">
    <property type="protein sequence ID" value="KAK4110256.1"/>
    <property type="molecule type" value="Genomic_DNA"/>
</dbReference>
<organism evidence="1 2">
    <name type="scientific">Canariomyces notabilis</name>
    <dbReference type="NCBI Taxonomy" id="2074819"/>
    <lineage>
        <taxon>Eukaryota</taxon>
        <taxon>Fungi</taxon>
        <taxon>Dikarya</taxon>
        <taxon>Ascomycota</taxon>
        <taxon>Pezizomycotina</taxon>
        <taxon>Sordariomycetes</taxon>
        <taxon>Sordariomycetidae</taxon>
        <taxon>Sordariales</taxon>
        <taxon>Chaetomiaceae</taxon>
        <taxon>Canariomyces</taxon>
    </lineage>
</organism>
<dbReference type="GeneID" id="89933251"/>
<comment type="caution">
    <text evidence="1">The sequence shown here is derived from an EMBL/GenBank/DDBJ whole genome shotgun (WGS) entry which is preliminary data.</text>
</comment>
<evidence type="ECO:0000313" key="2">
    <source>
        <dbReference type="Proteomes" id="UP001302812"/>
    </source>
</evidence>
<proteinExistence type="predicted"/>
<dbReference type="Proteomes" id="UP001302812">
    <property type="component" value="Unassembled WGS sequence"/>
</dbReference>
<accession>A0AAN6QIH2</accession>
<name>A0AAN6QIH2_9PEZI</name>
<reference evidence="1" key="1">
    <citation type="journal article" date="2023" name="Mol. Phylogenet. Evol.">
        <title>Genome-scale phylogeny and comparative genomics of the fungal order Sordariales.</title>
        <authorList>
            <person name="Hensen N."/>
            <person name="Bonometti L."/>
            <person name="Westerberg I."/>
            <person name="Brannstrom I.O."/>
            <person name="Guillou S."/>
            <person name="Cros-Aarteil S."/>
            <person name="Calhoun S."/>
            <person name="Haridas S."/>
            <person name="Kuo A."/>
            <person name="Mondo S."/>
            <person name="Pangilinan J."/>
            <person name="Riley R."/>
            <person name="LaButti K."/>
            <person name="Andreopoulos B."/>
            <person name="Lipzen A."/>
            <person name="Chen C."/>
            <person name="Yan M."/>
            <person name="Daum C."/>
            <person name="Ng V."/>
            <person name="Clum A."/>
            <person name="Steindorff A."/>
            <person name="Ohm R.A."/>
            <person name="Martin F."/>
            <person name="Silar P."/>
            <person name="Natvig D.O."/>
            <person name="Lalanne C."/>
            <person name="Gautier V."/>
            <person name="Ament-Velasquez S.L."/>
            <person name="Kruys A."/>
            <person name="Hutchinson M.I."/>
            <person name="Powell A.J."/>
            <person name="Barry K."/>
            <person name="Miller A.N."/>
            <person name="Grigoriev I.V."/>
            <person name="Debuchy R."/>
            <person name="Gladieux P."/>
            <person name="Hiltunen Thoren M."/>
            <person name="Johannesson H."/>
        </authorList>
    </citation>
    <scope>NUCLEOTIDE SEQUENCE</scope>
    <source>
        <strain evidence="1">CBS 508.74</strain>
    </source>
</reference>